<dbReference type="Proteomes" id="UP001159042">
    <property type="component" value="Unassembled WGS sequence"/>
</dbReference>
<evidence type="ECO:0000313" key="1">
    <source>
        <dbReference type="EMBL" id="KAJ8924510.1"/>
    </source>
</evidence>
<name>A0AAV8WEE2_9CUCU</name>
<reference evidence="1 2" key="1">
    <citation type="journal article" date="2023" name="Insect Mol. Biol.">
        <title>Genome sequencing provides insights into the evolution of gene families encoding plant cell wall-degrading enzymes in longhorned beetles.</title>
        <authorList>
            <person name="Shin N.R."/>
            <person name="Okamura Y."/>
            <person name="Kirsch R."/>
            <person name="Pauchet Y."/>
        </authorList>
    </citation>
    <scope>NUCLEOTIDE SEQUENCE [LARGE SCALE GENOMIC DNA]</scope>
    <source>
        <strain evidence="1">EAD_L_NR</strain>
    </source>
</reference>
<protein>
    <submittedName>
        <fullName evidence="1">Uncharacterized protein</fullName>
    </submittedName>
</protein>
<evidence type="ECO:0000313" key="2">
    <source>
        <dbReference type="Proteomes" id="UP001159042"/>
    </source>
</evidence>
<accession>A0AAV8WEE2</accession>
<gene>
    <name evidence="1" type="ORF">NQ315_007308</name>
</gene>
<organism evidence="1 2">
    <name type="scientific">Exocentrus adspersus</name>
    <dbReference type="NCBI Taxonomy" id="1586481"/>
    <lineage>
        <taxon>Eukaryota</taxon>
        <taxon>Metazoa</taxon>
        <taxon>Ecdysozoa</taxon>
        <taxon>Arthropoda</taxon>
        <taxon>Hexapoda</taxon>
        <taxon>Insecta</taxon>
        <taxon>Pterygota</taxon>
        <taxon>Neoptera</taxon>
        <taxon>Endopterygota</taxon>
        <taxon>Coleoptera</taxon>
        <taxon>Polyphaga</taxon>
        <taxon>Cucujiformia</taxon>
        <taxon>Chrysomeloidea</taxon>
        <taxon>Cerambycidae</taxon>
        <taxon>Lamiinae</taxon>
        <taxon>Acanthocinini</taxon>
        <taxon>Exocentrus</taxon>
    </lineage>
</organism>
<proteinExistence type="predicted"/>
<keyword evidence="2" id="KW-1185">Reference proteome</keyword>
<dbReference type="AlphaFoldDB" id="A0AAV8WEE2"/>
<comment type="caution">
    <text evidence="1">The sequence shown here is derived from an EMBL/GenBank/DDBJ whole genome shotgun (WGS) entry which is preliminary data.</text>
</comment>
<sequence>MLELQYQPRHGMVRSECWPYSKYIPVDIPDYKINKPLDYYDRWPSYYYMYLPIPEYRRYLNNLLLRDLRKMTTYENRWDPILGTSYTYFPDSKYFRNYRFSPPISWWDDWSYRSRIWFPYYWSTRRLFNHYMDYQPSLHAIREQRLRNNLYF</sequence>
<dbReference type="EMBL" id="JANEYG010000003">
    <property type="protein sequence ID" value="KAJ8924510.1"/>
    <property type="molecule type" value="Genomic_DNA"/>
</dbReference>